<feature type="non-terminal residue" evidence="1">
    <location>
        <position position="77"/>
    </location>
</feature>
<proteinExistence type="predicted"/>
<evidence type="ECO:0000313" key="2">
    <source>
        <dbReference type="Proteomes" id="UP000824243"/>
    </source>
</evidence>
<evidence type="ECO:0000313" key="1">
    <source>
        <dbReference type="EMBL" id="HIX47896.1"/>
    </source>
</evidence>
<dbReference type="AlphaFoldDB" id="A0A9D1VVZ8"/>
<dbReference type="Proteomes" id="UP000824243">
    <property type="component" value="Unassembled WGS sequence"/>
</dbReference>
<protein>
    <submittedName>
        <fullName evidence="1">Uncharacterized protein</fullName>
    </submittedName>
</protein>
<sequence>MNRVFQTSEIETMCQDLKTILEQCKEHVSAMKSCADKVESALNSVPRDVQYGDAFTALYSLRQSLKTDRMDEALQKL</sequence>
<comment type="caution">
    <text evidence="1">The sequence shown here is derived from an EMBL/GenBank/DDBJ whole genome shotgun (WGS) entry which is preliminary data.</text>
</comment>
<name>A0A9D1VVZ8_9FIRM</name>
<reference evidence="1" key="2">
    <citation type="submission" date="2021-04" db="EMBL/GenBank/DDBJ databases">
        <authorList>
            <person name="Gilroy R."/>
        </authorList>
    </citation>
    <scope>NUCLEOTIDE SEQUENCE</scope>
    <source>
        <strain evidence="1">ChiSjej5B23-15282</strain>
    </source>
</reference>
<accession>A0A9D1VVZ8</accession>
<organism evidence="1 2">
    <name type="scientific">Candidatus Mediterraneibacter caccavium</name>
    <dbReference type="NCBI Taxonomy" id="2838661"/>
    <lineage>
        <taxon>Bacteria</taxon>
        <taxon>Bacillati</taxon>
        <taxon>Bacillota</taxon>
        <taxon>Clostridia</taxon>
        <taxon>Lachnospirales</taxon>
        <taxon>Lachnospiraceae</taxon>
        <taxon>Mediterraneibacter</taxon>
    </lineage>
</organism>
<dbReference type="EMBL" id="DXFA01000047">
    <property type="protein sequence ID" value="HIX47896.1"/>
    <property type="molecule type" value="Genomic_DNA"/>
</dbReference>
<gene>
    <name evidence="1" type="ORF">H9981_02600</name>
</gene>
<reference evidence="1" key="1">
    <citation type="journal article" date="2021" name="PeerJ">
        <title>Extensive microbial diversity within the chicken gut microbiome revealed by metagenomics and culture.</title>
        <authorList>
            <person name="Gilroy R."/>
            <person name="Ravi A."/>
            <person name="Getino M."/>
            <person name="Pursley I."/>
            <person name="Horton D.L."/>
            <person name="Alikhan N.F."/>
            <person name="Baker D."/>
            <person name="Gharbi K."/>
            <person name="Hall N."/>
            <person name="Watson M."/>
            <person name="Adriaenssens E.M."/>
            <person name="Foster-Nyarko E."/>
            <person name="Jarju S."/>
            <person name="Secka A."/>
            <person name="Antonio M."/>
            <person name="Oren A."/>
            <person name="Chaudhuri R.R."/>
            <person name="La Ragione R."/>
            <person name="Hildebrand F."/>
            <person name="Pallen M.J."/>
        </authorList>
    </citation>
    <scope>NUCLEOTIDE SEQUENCE</scope>
    <source>
        <strain evidence="1">ChiSjej5B23-15282</strain>
    </source>
</reference>